<sequence>MQRIRLGSLGGLRWILDGLISQRLYVVLSDPGDILSDALTGALWKEAELERLHSGLIQWAIQTVWAQLAQGCS</sequence>
<protein>
    <submittedName>
        <fullName evidence="1">Uncharacterized protein</fullName>
    </submittedName>
</protein>
<comment type="caution">
    <text evidence="1">The sequence shown here is derived from an EMBL/GenBank/DDBJ whole genome shotgun (WGS) entry which is preliminary data.</text>
</comment>
<proteinExistence type="predicted"/>
<name>A0ACC2G9U1_DALPE</name>
<gene>
    <name evidence="1" type="ORF">DPEC_G00204200</name>
</gene>
<accession>A0ACC2G9U1</accession>
<dbReference type="EMBL" id="CM055743">
    <property type="protein sequence ID" value="KAJ8000378.1"/>
    <property type="molecule type" value="Genomic_DNA"/>
</dbReference>
<evidence type="ECO:0000313" key="2">
    <source>
        <dbReference type="Proteomes" id="UP001157502"/>
    </source>
</evidence>
<evidence type="ECO:0000313" key="1">
    <source>
        <dbReference type="EMBL" id="KAJ8000378.1"/>
    </source>
</evidence>
<reference evidence="1" key="1">
    <citation type="submission" date="2021-05" db="EMBL/GenBank/DDBJ databases">
        <authorList>
            <person name="Pan Q."/>
            <person name="Jouanno E."/>
            <person name="Zahm M."/>
            <person name="Klopp C."/>
            <person name="Cabau C."/>
            <person name="Louis A."/>
            <person name="Berthelot C."/>
            <person name="Parey E."/>
            <person name="Roest Crollius H."/>
            <person name="Montfort J."/>
            <person name="Robinson-Rechavi M."/>
            <person name="Bouchez O."/>
            <person name="Lampietro C."/>
            <person name="Lopez Roques C."/>
            <person name="Donnadieu C."/>
            <person name="Postlethwait J."/>
            <person name="Bobe J."/>
            <person name="Dillon D."/>
            <person name="Chandos A."/>
            <person name="von Hippel F."/>
            <person name="Guiguen Y."/>
        </authorList>
    </citation>
    <scope>NUCLEOTIDE SEQUENCE</scope>
    <source>
        <strain evidence="1">YG-Jan2019</strain>
    </source>
</reference>
<organism evidence="1 2">
    <name type="scientific">Dallia pectoralis</name>
    <name type="common">Alaska blackfish</name>
    <dbReference type="NCBI Taxonomy" id="75939"/>
    <lineage>
        <taxon>Eukaryota</taxon>
        <taxon>Metazoa</taxon>
        <taxon>Chordata</taxon>
        <taxon>Craniata</taxon>
        <taxon>Vertebrata</taxon>
        <taxon>Euteleostomi</taxon>
        <taxon>Actinopterygii</taxon>
        <taxon>Neopterygii</taxon>
        <taxon>Teleostei</taxon>
        <taxon>Protacanthopterygii</taxon>
        <taxon>Esociformes</taxon>
        <taxon>Umbridae</taxon>
        <taxon>Dallia</taxon>
    </lineage>
</organism>
<dbReference type="Proteomes" id="UP001157502">
    <property type="component" value="Chromosome 16"/>
</dbReference>
<keyword evidence="2" id="KW-1185">Reference proteome</keyword>